<dbReference type="OrthoDB" id="3394995at2"/>
<comment type="caution">
    <text evidence="1">The sequence shown here is derived from an EMBL/GenBank/DDBJ whole genome shotgun (WGS) entry which is preliminary data.</text>
</comment>
<dbReference type="RefSeq" id="WP_131362955.1">
    <property type="nucleotide sequence ID" value="NZ_SJKB01000012.1"/>
</dbReference>
<name>A0A4R0KDM4_9ACTN</name>
<dbReference type="AlphaFoldDB" id="A0A4R0KDM4"/>
<protein>
    <submittedName>
        <fullName evidence="1">Uncharacterized protein</fullName>
    </submittedName>
</protein>
<dbReference type="EMBL" id="SJKB01000012">
    <property type="protein sequence ID" value="TCC56486.1"/>
    <property type="molecule type" value="Genomic_DNA"/>
</dbReference>
<evidence type="ECO:0000313" key="2">
    <source>
        <dbReference type="Proteomes" id="UP000291144"/>
    </source>
</evidence>
<gene>
    <name evidence="1" type="ORF">E0H73_32940</name>
</gene>
<organism evidence="1 2">
    <name type="scientific">Kribbella pittospori</name>
    <dbReference type="NCBI Taxonomy" id="722689"/>
    <lineage>
        <taxon>Bacteria</taxon>
        <taxon>Bacillati</taxon>
        <taxon>Actinomycetota</taxon>
        <taxon>Actinomycetes</taxon>
        <taxon>Propionibacteriales</taxon>
        <taxon>Kribbellaceae</taxon>
        <taxon>Kribbella</taxon>
    </lineage>
</organism>
<proteinExistence type="predicted"/>
<sequence>MNADLRVLATLADVPDADLTDEHVRWEIYQRVLVQPEARRHLRAVLPTEPVPSLASSVVIELFNHIPPTDRAAWLEVLPASTRPFATQRLADLELLESHQDLEVFDPAPHTPWLQRQLAANSINPTLLTVLATTGTTRRIRALARVRLQDLTKH</sequence>
<accession>A0A4R0KDM4</accession>
<dbReference type="Proteomes" id="UP000291144">
    <property type="component" value="Unassembled WGS sequence"/>
</dbReference>
<evidence type="ECO:0000313" key="1">
    <source>
        <dbReference type="EMBL" id="TCC56486.1"/>
    </source>
</evidence>
<reference evidence="1 2" key="1">
    <citation type="submission" date="2019-02" db="EMBL/GenBank/DDBJ databases">
        <title>Kribbella capetownensis sp. nov. and Kribbella speibonae sp. nov., isolated from soil.</title>
        <authorList>
            <person name="Curtis S.M."/>
            <person name="Norton I."/>
            <person name="Everest G.J."/>
            <person name="Meyers P.R."/>
        </authorList>
    </citation>
    <scope>NUCLEOTIDE SEQUENCE [LARGE SCALE GENOMIC DNA]</scope>
    <source>
        <strain evidence="1 2">NRRL B-24813</strain>
    </source>
</reference>
<keyword evidence="2" id="KW-1185">Reference proteome</keyword>